<sequence>MKFGIVFEISVPRPFRPGVEKQVVDNCIEQAVLADQLGFDQVWAVEHHFLEEISHCSAPEMLLSAIAMRTEQIRLGFGIAVCVPQFSHPARIAERAAMLDVLSGGRAEIGTGRSATWTELGGFAADPDETKKTWDEYVRAIPRMWTQPTYSHQGRSFSMPERAIVPKPLQDPHPPLWVAVTSPGTEVDAADRGLGCLGLVVGGMKRQEKTIDTYRRRIQLCDPVGSFVNEQVNTVNFMYCHEDPAHAMKRGAQLSDHFNYLAPQQLFVKEIYPTQSYATDGLFSALRQESTSSGDPMRIPDGIAIGDPDRVIRSLKRWEAIGVDRVVFILNSVETIPQAEVLDSLRLFAREVMPAFGHTPAIGSTSAGEVA</sequence>
<dbReference type="GO" id="GO:0016705">
    <property type="term" value="F:oxidoreductase activity, acting on paired donors, with incorporation or reduction of molecular oxygen"/>
    <property type="evidence" value="ECO:0007669"/>
    <property type="project" value="InterPro"/>
</dbReference>
<evidence type="ECO:0000313" key="5">
    <source>
        <dbReference type="Proteomes" id="UP000321685"/>
    </source>
</evidence>
<gene>
    <name evidence="4" type="ORF">PSU4_20220</name>
</gene>
<keyword evidence="1" id="KW-0560">Oxidoreductase</keyword>
<evidence type="ECO:0000259" key="3">
    <source>
        <dbReference type="Pfam" id="PF00296"/>
    </source>
</evidence>
<dbReference type="Pfam" id="PF00296">
    <property type="entry name" value="Bac_luciferase"/>
    <property type="match status" value="1"/>
</dbReference>
<dbReference type="SUPFAM" id="SSF51679">
    <property type="entry name" value="Bacterial luciferase-like"/>
    <property type="match status" value="1"/>
</dbReference>
<dbReference type="InterPro" id="IPR050766">
    <property type="entry name" value="Bact_Lucif_Oxidored"/>
</dbReference>
<comment type="caution">
    <text evidence="4">The sequence shown here is derived from an EMBL/GenBank/DDBJ whole genome shotgun (WGS) entry which is preliminary data.</text>
</comment>
<keyword evidence="5" id="KW-1185">Reference proteome</keyword>
<name>A0A511DJ68_9PSEU</name>
<dbReference type="RefSeq" id="WP_147105457.1">
    <property type="nucleotide sequence ID" value="NZ_BJVJ01000015.1"/>
</dbReference>
<proteinExistence type="predicted"/>
<evidence type="ECO:0000313" key="4">
    <source>
        <dbReference type="EMBL" id="GEL23068.1"/>
    </source>
</evidence>
<feature type="domain" description="Luciferase-like" evidence="3">
    <location>
        <begin position="1"/>
        <end position="325"/>
    </location>
</feature>
<dbReference type="PANTHER" id="PTHR30137">
    <property type="entry name" value="LUCIFERASE-LIKE MONOOXYGENASE"/>
    <property type="match status" value="1"/>
</dbReference>
<dbReference type="GO" id="GO:0005829">
    <property type="term" value="C:cytosol"/>
    <property type="evidence" value="ECO:0007669"/>
    <property type="project" value="TreeGrafter"/>
</dbReference>
<reference evidence="4 5" key="1">
    <citation type="submission" date="2019-07" db="EMBL/GenBank/DDBJ databases">
        <title>Whole genome shotgun sequence of Pseudonocardia sulfidoxydans NBRC 16205.</title>
        <authorList>
            <person name="Hosoyama A."/>
            <person name="Uohara A."/>
            <person name="Ohji S."/>
            <person name="Ichikawa N."/>
        </authorList>
    </citation>
    <scope>NUCLEOTIDE SEQUENCE [LARGE SCALE GENOMIC DNA]</scope>
    <source>
        <strain evidence="4 5">NBRC 16205</strain>
    </source>
</reference>
<keyword evidence="2" id="KW-0503">Monooxygenase</keyword>
<organism evidence="4 5">
    <name type="scientific">Pseudonocardia sulfidoxydans NBRC 16205</name>
    <dbReference type="NCBI Taxonomy" id="1223511"/>
    <lineage>
        <taxon>Bacteria</taxon>
        <taxon>Bacillati</taxon>
        <taxon>Actinomycetota</taxon>
        <taxon>Actinomycetes</taxon>
        <taxon>Pseudonocardiales</taxon>
        <taxon>Pseudonocardiaceae</taxon>
        <taxon>Pseudonocardia</taxon>
    </lineage>
</organism>
<dbReference type="PANTHER" id="PTHR30137:SF8">
    <property type="entry name" value="BLR5498 PROTEIN"/>
    <property type="match status" value="1"/>
</dbReference>
<protein>
    <submittedName>
        <fullName evidence="4">Luciferase</fullName>
    </submittedName>
</protein>
<evidence type="ECO:0000256" key="1">
    <source>
        <dbReference type="ARBA" id="ARBA00023002"/>
    </source>
</evidence>
<dbReference type="OrthoDB" id="5241801at2"/>
<evidence type="ECO:0000256" key="2">
    <source>
        <dbReference type="ARBA" id="ARBA00023033"/>
    </source>
</evidence>
<dbReference type="InterPro" id="IPR036661">
    <property type="entry name" value="Luciferase-like_sf"/>
</dbReference>
<accession>A0A511DJ68</accession>
<dbReference type="AlphaFoldDB" id="A0A511DJ68"/>
<dbReference type="EMBL" id="BJVJ01000015">
    <property type="protein sequence ID" value="GEL23068.1"/>
    <property type="molecule type" value="Genomic_DNA"/>
</dbReference>
<dbReference type="Proteomes" id="UP000321685">
    <property type="component" value="Unassembled WGS sequence"/>
</dbReference>
<dbReference type="Gene3D" id="3.20.20.30">
    <property type="entry name" value="Luciferase-like domain"/>
    <property type="match status" value="1"/>
</dbReference>
<dbReference type="InterPro" id="IPR011251">
    <property type="entry name" value="Luciferase-like_dom"/>
</dbReference>
<dbReference type="GO" id="GO:0004497">
    <property type="term" value="F:monooxygenase activity"/>
    <property type="evidence" value="ECO:0007669"/>
    <property type="project" value="UniProtKB-KW"/>
</dbReference>